<name>A0A5B7DLZ3_PORTR</name>
<reference evidence="2 3" key="1">
    <citation type="submission" date="2019-05" db="EMBL/GenBank/DDBJ databases">
        <title>Another draft genome of Portunus trituberculatus and its Hox gene families provides insights of decapod evolution.</title>
        <authorList>
            <person name="Jeong J.-H."/>
            <person name="Song I."/>
            <person name="Kim S."/>
            <person name="Choi T."/>
            <person name="Kim D."/>
            <person name="Ryu S."/>
            <person name="Kim W."/>
        </authorList>
    </citation>
    <scope>NUCLEOTIDE SEQUENCE [LARGE SCALE GENOMIC DNA]</scope>
    <source>
        <tissue evidence="2">Muscle</tissue>
    </source>
</reference>
<organism evidence="2 3">
    <name type="scientific">Portunus trituberculatus</name>
    <name type="common">Swimming crab</name>
    <name type="synonym">Neptunus trituberculatus</name>
    <dbReference type="NCBI Taxonomy" id="210409"/>
    <lineage>
        <taxon>Eukaryota</taxon>
        <taxon>Metazoa</taxon>
        <taxon>Ecdysozoa</taxon>
        <taxon>Arthropoda</taxon>
        <taxon>Crustacea</taxon>
        <taxon>Multicrustacea</taxon>
        <taxon>Malacostraca</taxon>
        <taxon>Eumalacostraca</taxon>
        <taxon>Eucarida</taxon>
        <taxon>Decapoda</taxon>
        <taxon>Pleocyemata</taxon>
        <taxon>Brachyura</taxon>
        <taxon>Eubrachyura</taxon>
        <taxon>Portunoidea</taxon>
        <taxon>Portunidae</taxon>
        <taxon>Portuninae</taxon>
        <taxon>Portunus</taxon>
    </lineage>
</organism>
<evidence type="ECO:0000256" key="1">
    <source>
        <dbReference type="SAM" id="MobiDB-lite"/>
    </source>
</evidence>
<proteinExistence type="predicted"/>
<protein>
    <submittedName>
        <fullName evidence="2">Uncharacterized protein</fullName>
    </submittedName>
</protein>
<sequence>MSFFIYARALRRLPFFKHQPTCSLTRLHFAQPAELCHNAAPSRTCCYLDCSLPLIRYASPLWEWREGGGRAAGGHVQWAAHPQNRPAPRRTPRSGPDTHYPRLVTLPIQRRLITDHTRGTR</sequence>
<dbReference type="Proteomes" id="UP000324222">
    <property type="component" value="Unassembled WGS sequence"/>
</dbReference>
<dbReference type="EMBL" id="VSRR010001039">
    <property type="protein sequence ID" value="MPC21996.1"/>
    <property type="molecule type" value="Genomic_DNA"/>
</dbReference>
<dbReference type="AlphaFoldDB" id="A0A5B7DLZ3"/>
<comment type="caution">
    <text evidence="2">The sequence shown here is derived from an EMBL/GenBank/DDBJ whole genome shotgun (WGS) entry which is preliminary data.</text>
</comment>
<evidence type="ECO:0000313" key="2">
    <source>
        <dbReference type="EMBL" id="MPC21996.1"/>
    </source>
</evidence>
<feature type="region of interest" description="Disordered" evidence="1">
    <location>
        <begin position="72"/>
        <end position="101"/>
    </location>
</feature>
<keyword evidence="3" id="KW-1185">Reference proteome</keyword>
<gene>
    <name evidence="2" type="ORF">E2C01_014999</name>
</gene>
<evidence type="ECO:0000313" key="3">
    <source>
        <dbReference type="Proteomes" id="UP000324222"/>
    </source>
</evidence>
<accession>A0A5B7DLZ3</accession>